<sequence length="70" mass="7949">MLSMLKMEPYRFSAEVVVAGRWSAPEARTIKLNVDAGRSSDRDDDIRGKGDKFVSCSIQWILVRPMDRSC</sequence>
<evidence type="ECO:0000313" key="2">
    <source>
        <dbReference type="Proteomes" id="UP000634136"/>
    </source>
</evidence>
<proteinExistence type="predicted"/>
<organism evidence="1 2">
    <name type="scientific">Senna tora</name>
    <dbReference type="NCBI Taxonomy" id="362788"/>
    <lineage>
        <taxon>Eukaryota</taxon>
        <taxon>Viridiplantae</taxon>
        <taxon>Streptophyta</taxon>
        <taxon>Embryophyta</taxon>
        <taxon>Tracheophyta</taxon>
        <taxon>Spermatophyta</taxon>
        <taxon>Magnoliopsida</taxon>
        <taxon>eudicotyledons</taxon>
        <taxon>Gunneridae</taxon>
        <taxon>Pentapetalae</taxon>
        <taxon>rosids</taxon>
        <taxon>fabids</taxon>
        <taxon>Fabales</taxon>
        <taxon>Fabaceae</taxon>
        <taxon>Caesalpinioideae</taxon>
        <taxon>Cassia clade</taxon>
        <taxon>Senna</taxon>
    </lineage>
</organism>
<dbReference type="EMBL" id="JAAIUW010000010">
    <property type="protein sequence ID" value="KAF7811681.1"/>
    <property type="molecule type" value="Genomic_DNA"/>
</dbReference>
<dbReference type="Proteomes" id="UP000634136">
    <property type="component" value="Unassembled WGS sequence"/>
</dbReference>
<name>A0A834SZK0_9FABA</name>
<gene>
    <name evidence="1" type="ORF">G2W53_032657</name>
</gene>
<accession>A0A834SZK0</accession>
<evidence type="ECO:0000313" key="1">
    <source>
        <dbReference type="EMBL" id="KAF7811681.1"/>
    </source>
</evidence>
<protein>
    <submittedName>
        <fullName evidence="1">Uncharacterized protein</fullName>
    </submittedName>
</protein>
<reference evidence="1" key="1">
    <citation type="submission" date="2020-09" db="EMBL/GenBank/DDBJ databases">
        <title>Genome-Enabled Discovery of Anthraquinone Biosynthesis in Senna tora.</title>
        <authorList>
            <person name="Kang S.-H."/>
            <person name="Pandey R.P."/>
            <person name="Lee C.-M."/>
            <person name="Sim J.-S."/>
            <person name="Jeong J.-T."/>
            <person name="Choi B.-S."/>
            <person name="Jung M."/>
            <person name="Ginzburg D."/>
            <person name="Zhao K."/>
            <person name="Won S.Y."/>
            <person name="Oh T.-J."/>
            <person name="Yu Y."/>
            <person name="Kim N.-H."/>
            <person name="Lee O.R."/>
            <person name="Lee T.-H."/>
            <person name="Bashyal P."/>
            <person name="Kim T.-S."/>
            <person name="Lee W.-H."/>
            <person name="Kawkins C."/>
            <person name="Kim C.-K."/>
            <person name="Kim J.S."/>
            <person name="Ahn B.O."/>
            <person name="Rhee S.Y."/>
            <person name="Sohng J.K."/>
        </authorList>
    </citation>
    <scope>NUCLEOTIDE SEQUENCE</scope>
    <source>
        <tissue evidence="1">Leaf</tissue>
    </source>
</reference>
<comment type="caution">
    <text evidence="1">The sequence shown here is derived from an EMBL/GenBank/DDBJ whole genome shotgun (WGS) entry which is preliminary data.</text>
</comment>
<dbReference type="AlphaFoldDB" id="A0A834SZK0"/>
<keyword evidence="2" id="KW-1185">Reference proteome</keyword>